<dbReference type="InterPro" id="IPR026444">
    <property type="entry name" value="Secre_tail"/>
</dbReference>
<evidence type="ECO:0000259" key="3">
    <source>
        <dbReference type="Pfam" id="PF24595"/>
    </source>
</evidence>
<dbReference type="STRING" id="746697.Aeqsu_0703"/>
<dbReference type="Proteomes" id="UP000006049">
    <property type="component" value="Chromosome"/>
</dbReference>
<dbReference type="Pfam" id="PF13517">
    <property type="entry name" value="FG-GAP_3"/>
    <property type="match status" value="6"/>
</dbReference>
<feature type="domain" description="Secretion system C-terminal sorting" evidence="2">
    <location>
        <begin position="1104"/>
        <end position="1170"/>
    </location>
</feature>
<dbReference type="Pfam" id="PF18962">
    <property type="entry name" value="Por_Secre_tail"/>
    <property type="match status" value="1"/>
</dbReference>
<dbReference type="OrthoDB" id="1110367at2"/>
<evidence type="ECO:0000259" key="2">
    <source>
        <dbReference type="Pfam" id="PF18962"/>
    </source>
</evidence>
<name>I3YT93_AEQSU</name>
<evidence type="ECO:0000313" key="5">
    <source>
        <dbReference type="Proteomes" id="UP000006049"/>
    </source>
</evidence>
<dbReference type="KEGG" id="asl:Aeqsu_0703"/>
<organism evidence="4 5">
    <name type="scientific">Aequorivita sublithincola (strain DSM 14238 / LMG 21431 / ACAM 643 / 9-3)</name>
    <dbReference type="NCBI Taxonomy" id="746697"/>
    <lineage>
        <taxon>Bacteria</taxon>
        <taxon>Pseudomonadati</taxon>
        <taxon>Bacteroidota</taxon>
        <taxon>Flavobacteriia</taxon>
        <taxon>Flavobacteriales</taxon>
        <taxon>Flavobacteriaceae</taxon>
        <taxon>Aequorivita</taxon>
    </lineage>
</organism>
<dbReference type="eggNOG" id="COG4886">
    <property type="taxonomic scope" value="Bacteria"/>
</dbReference>
<keyword evidence="1" id="KW-0732">Signal</keyword>
<dbReference type="HOGENOM" id="CLU_273928_0_0_10"/>
<proteinExistence type="predicted"/>
<dbReference type="Pfam" id="PF24595">
    <property type="entry name" value="DUF7619"/>
    <property type="match status" value="1"/>
</dbReference>
<dbReference type="eggNOG" id="COG2706">
    <property type="taxonomic scope" value="Bacteria"/>
</dbReference>
<dbReference type="PANTHER" id="PTHR44103:SF1">
    <property type="entry name" value="PROPROTEIN CONVERTASE P"/>
    <property type="match status" value="1"/>
</dbReference>
<dbReference type="RefSeq" id="WP_014781469.1">
    <property type="nucleotide sequence ID" value="NC_018013.1"/>
</dbReference>
<dbReference type="EMBL" id="CP003280">
    <property type="protein sequence ID" value="AFL80211.1"/>
    <property type="molecule type" value="Genomic_DNA"/>
</dbReference>
<sequence>MKKGLLFVLLLVISTNLFSQIGFQIHDVVSDNKNSISINSVATADLDGDGDLDVVYAQSSGGHGLYWYENLDGQGIFGNRHTITATAILEKDVEIADLDGDGDLDVILASSNDNTVAWYKNLDGNGNFGTAIIITQIAVRVQTIRTTDIDGDGDLDILSASSNDGKIAWYENLDGLGNFGAQKVIATETFASGLYSSDMDGDGDMDVFFTKNANYGKVFWLKNLDGAGIFGPKQEIASYTNSGFEIVYTVDIDSDGDQDVFYSYASTVAWRENTDGLGTLGTEQLVTDLSLFVTEIIADDIDNDGDLDIIASSRYDNKVAWYENVDGLGQFGSQNIITRYAMDVRSIVSGDINNDGTLDIVSGSYDDGKLAWYKNQDGVGTFGLPISIAKNAYLISGIYYEDLDNDGDLDLLTTSTGDNEIAWYPNLDGQGDFSYQHVISNSTLGSEYTSIVDLDQDGYKDVVTFDGEIVWFEHIDGLGNFNPKQTLIPQIQGMNSFNMVDIDGDNDMDILVLNVQSNIFWFENTDGLGSFSSQRPIVNPVSNVSLTYTADLDSDGDKDLLYCNNVGIFWSRNTDGLGNFEYVGPVATTNLDEPAFITTGDVDNDGDLDIFCASKENDLLCWYENENGLGQFGSQNIINESIYSAYGNLVEVGDIDNDGDIDVVFDDSPGLVWAENIDGIGTFSSPQPIASYTFPYNDKIKIVDVNNDGNNDIISSNFSLLKWCENLGVLGNSLQGKLTLDADSNGCGGADAGISSIMITTDNGVDSFATFTDPSGNYSMQVNEGDFITTSNGLPNYYNTIPDSQTTTFVGTGNTETIDFCAGFNTSVNDLNISIVPITQARPGFEVRYRIIYQNIGTTLLNGEVMLEFDDSKINFLSASENVDSQTNNSLTFNYSNLDLFETRIIDLIFNVPTSTNVGDELFFTTTVNPISGDISPEDNVFYFKQKVVGSYDPNDITVLEGSEIYFDDIDKYLHYVIRFKNIGTAEAINIKVKNILDANLDWSTLQIENVSHANRIEITNQNKIDFIFDNIYLPSSSIDEPNSHGFIAYKIKPKSTLEVGNIVFNSASIFFDFNAPIITNTVSTTVVENLGVEEFSLDGMVHLYPNPVSSTLQIKISKTISFDKAIIYSTLGKQILETSEKQINLEALSAGIYFVEVFTDIGSITKKIVKE</sequence>
<dbReference type="InterPro" id="IPR055353">
    <property type="entry name" value="DUF7619"/>
</dbReference>
<feature type="domain" description="DUF7619" evidence="3">
    <location>
        <begin position="953"/>
        <end position="1086"/>
    </location>
</feature>
<dbReference type="SUPFAM" id="SSF69318">
    <property type="entry name" value="Integrin alpha N-terminal domain"/>
    <property type="match status" value="2"/>
</dbReference>
<dbReference type="NCBIfam" id="TIGR04183">
    <property type="entry name" value="Por_Secre_tail"/>
    <property type="match status" value="1"/>
</dbReference>
<protein>
    <submittedName>
        <fullName evidence="4">Uncharacterized protein</fullName>
    </submittedName>
</protein>
<dbReference type="InterPro" id="IPR028994">
    <property type="entry name" value="Integrin_alpha_N"/>
</dbReference>
<dbReference type="InterPro" id="IPR013517">
    <property type="entry name" value="FG-GAP"/>
</dbReference>
<evidence type="ECO:0000313" key="4">
    <source>
        <dbReference type="EMBL" id="AFL80211.1"/>
    </source>
</evidence>
<dbReference type="PANTHER" id="PTHR44103">
    <property type="entry name" value="PROPROTEIN CONVERTASE P"/>
    <property type="match status" value="1"/>
</dbReference>
<reference evidence="4 5" key="1">
    <citation type="submission" date="2012-06" db="EMBL/GenBank/DDBJ databases">
        <title>The complete genome of Aequorivita sublithincola DSM 14238.</title>
        <authorList>
            <consortium name="US DOE Joint Genome Institute (JGI-PGF)"/>
            <person name="Lucas S."/>
            <person name="Copeland A."/>
            <person name="Lapidus A."/>
            <person name="Goodwin L."/>
            <person name="Pitluck S."/>
            <person name="Peters L."/>
            <person name="Munk A.C.C."/>
            <person name="Kyrpides N."/>
            <person name="Mavromatis K."/>
            <person name="Pagani I."/>
            <person name="Ivanova N."/>
            <person name="Ovchinnikova G."/>
            <person name="Zeytun A."/>
            <person name="Detter J.C."/>
            <person name="Han C."/>
            <person name="Land M."/>
            <person name="Hauser L."/>
            <person name="Markowitz V."/>
            <person name="Cheng J.-F."/>
            <person name="Hugenholtz P."/>
            <person name="Woyke T."/>
            <person name="Wu D."/>
            <person name="Tindall B."/>
            <person name="Faehnrich R."/>
            <person name="Brambilla E."/>
            <person name="Klenk H.-P."/>
            <person name="Eisen J.A."/>
        </authorList>
    </citation>
    <scope>NUCLEOTIDE SEQUENCE [LARGE SCALE GENOMIC DNA]</scope>
    <source>
        <strain evidence="5">DSM 14238 / LMG 21431 / ACAM 643 / 9-3</strain>
    </source>
</reference>
<gene>
    <name evidence="4" type="ordered locus">Aeqsu_0703</name>
</gene>
<dbReference type="Gene3D" id="2.130.10.130">
    <property type="entry name" value="Integrin alpha, N-terminal"/>
    <property type="match status" value="2"/>
</dbReference>
<dbReference type="AlphaFoldDB" id="I3YT93"/>
<accession>I3YT93</accession>
<evidence type="ECO:0000256" key="1">
    <source>
        <dbReference type="ARBA" id="ARBA00022729"/>
    </source>
</evidence>
<keyword evidence="5" id="KW-1185">Reference proteome</keyword>